<gene>
    <name evidence="1" type="ORF">JAZ04_21725</name>
</gene>
<dbReference type="AlphaFoldDB" id="A0A9E4K977"/>
<sequence length="73" mass="7470">MAIAVIQDTAQGLGNELVILIEGTTELQAVTKRQGVNRSKGQTLDLADQGLGCAVGFFQAEAGELALGIAVAN</sequence>
<name>A0A9E4K977_9GAMM</name>
<protein>
    <submittedName>
        <fullName evidence="1">Uncharacterized protein</fullName>
    </submittedName>
</protein>
<dbReference type="Proteomes" id="UP000886687">
    <property type="component" value="Unassembled WGS sequence"/>
</dbReference>
<comment type="caution">
    <text evidence="1">The sequence shown here is derived from an EMBL/GenBank/DDBJ whole genome shotgun (WGS) entry which is preliminary data.</text>
</comment>
<organism evidence="1 2">
    <name type="scientific">Candidatus Thiodiazotropha lotti</name>
    <dbReference type="NCBI Taxonomy" id="2792787"/>
    <lineage>
        <taxon>Bacteria</taxon>
        <taxon>Pseudomonadati</taxon>
        <taxon>Pseudomonadota</taxon>
        <taxon>Gammaproteobacteria</taxon>
        <taxon>Chromatiales</taxon>
        <taxon>Sedimenticolaceae</taxon>
        <taxon>Candidatus Thiodiazotropha</taxon>
    </lineage>
</organism>
<accession>A0A9E4K977</accession>
<proteinExistence type="predicted"/>
<reference evidence="1" key="1">
    <citation type="journal article" date="2021" name="Proc. Natl. Acad. Sci. U.S.A.">
        <title>Global biogeography of chemosynthetic symbionts reveals both localized and globally distributed symbiont groups. .</title>
        <authorList>
            <person name="Osvatic J.T."/>
            <person name="Wilkins L.G.E."/>
            <person name="Leibrecht L."/>
            <person name="Leray M."/>
            <person name="Zauner S."/>
            <person name="Polzin J."/>
            <person name="Camacho Y."/>
            <person name="Gros O."/>
            <person name="van Gils J.A."/>
            <person name="Eisen J.A."/>
            <person name="Petersen J.M."/>
            <person name="Yuen B."/>
        </authorList>
    </citation>
    <scope>NUCLEOTIDE SEQUENCE</scope>
    <source>
        <strain evidence="1">MAGL173</strain>
    </source>
</reference>
<evidence type="ECO:0000313" key="2">
    <source>
        <dbReference type="Proteomes" id="UP000886687"/>
    </source>
</evidence>
<dbReference type="EMBL" id="JAEPDI010000044">
    <property type="protein sequence ID" value="MCG7941458.1"/>
    <property type="molecule type" value="Genomic_DNA"/>
</dbReference>
<evidence type="ECO:0000313" key="1">
    <source>
        <dbReference type="EMBL" id="MCG7941458.1"/>
    </source>
</evidence>